<organism evidence="1 2">
    <name type="scientific">Pegethrix bostrychoides GSE-TBD4-15B</name>
    <dbReference type="NCBI Taxonomy" id="2839662"/>
    <lineage>
        <taxon>Bacteria</taxon>
        <taxon>Bacillati</taxon>
        <taxon>Cyanobacteriota</taxon>
        <taxon>Cyanophyceae</taxon>
        <taxon>Oculatellales</taxon>
        <taxon>Oculatellaceae</taxon>
        <taxon>Pegethrix</taxon>
    </lineage>
</organism>
<proteinExistence type="predicted"/>
<dbReference type="SUPFAM" id="SSF53448">
    <property type="entry name" value="Nucleotide-diphospho-sugar transferases"/>
    <property type="match status" value="1"/>
</dbReference>
<evidence type="ECO:0000313" key="1">
    <source>
        <dbReference type="EMBL" id="MBW4467441.1"/>
    </source>
</evidence>
<evidence type="ECO:0000313" key="2">
    <source>
        <dbReference type="Proteomes" id="UP000707356"/>
    </source>
</evidence>
<reference evidence="1" key="1">
    <citation type="submission" date="2021-05" db="EMBL/GenBank/DDBJ databases">
        <authorList>
            <person name="Pietrasiak N."/>
            <person name="Ward R."/>
            <person name="Stajich J.E."/>
            <person name="Kurbessoian T."/>
        </authorList>
    </citation>
    <scope>NUCLEOTIDE SEQUENCE</scope>
    <source>
        <strain evidence="1">GSE-TBD4-15B</strain>
    </source>
</reference>
<dbReference type="Gene3D" id="3.90.550.10">
    <property type="entry name" value="Spore Coat Polysaccharide Biosynthesis Protein SpsA, Chain A"/>
    <property type="match status" value="1"/>
</dbReference>
<name>A0A951PD27_9CYAN</name>
<dbReference type="AlphaFoldDB" id="A0A951PD27"/>
<accession>A0A951PD27</accession>
<dbReference type="EMBL" id="JAHHHV010000076">
    <property type="protein sequence ID" value="MBW4467441.1"/>
    <property type="molecule type" value="Genomic_DNA"/>
</dbReference>
<comment type="caution">
    <text evidence="1">The sequence shown here is derived from an EMBL/GenBank/DDBJ whole genome shotgun (WGS) entry which is preliminary data.</text>
</comment>
<sequence>MTEQEKKSSAVLSQISMVTANYGEGAVLSDVIQDWFNFLGGKPGEVVVVDCGSDAETQTVCWNMFQQGLIDKLQLIHPDSDDFGKDKGYIKEYTAGAIASKPYVLVYKTDTLPYQSGHEGWLAEAIEYLDRAEVFAVGGSYNMPCKHHDAWPGWYYSRKCSYNFALMKRDTFMASAHEFANDFILSGFKSENPAERTGQDRYFIEVAFEQYMERHDLYTLMKVEEPTWTVFHTNLHDQRLKQARSQYLARKKVEKYMNAGFSEQAPDPSKIIYYGYPNPGLIRRLRTAFGTTPLSPHWRALKQRAAEKLLAKRRLQQSDSKS</sequence>
<gene>
    <name evidence="1" type="ORF">KME07_18600</name>
</gene>
<reference evidence="1" key="2">
    <citation type="journal article" date="2022" name="Microbiol. Resour. Announc.">
        <title>Metagenome Sequencing to Explore Phylogenomics of Terrestrial Cyanobacteria.</title>
        <authorList>
            <person name="Ward R.D."/>
            <person name="Stajich J.E."/>
            <person name="Johansen J.R."/>
            <person name="Huntemann M."/>
            <person name="Clum A."/>
            <person name="Foster B."/>
            <person name="Foster B."/>
            <person name="Roux S."/>
            <person name="Palaniappan K."/>
            <person name="Varghese N."/>
            <person name="Mukherjee S."/>
            <person name="Reddy T.B.K."/>
            <person name="Daum C."/>
            <person name="Copeland A."/>
            <person name="Chen I.A."/>
            <person name="Ivanova N.N."/>
            <person name="Kyrpides N.C."/>
            <person name="Shapiro N."/>
            <person name="Eloe-Fadrosh E.A."/>
            <person name="Pietrasiak N."/>
        </authorList>
    </citation>
    <scope>NUCLEOTIDE SEQUENCE</scope>
    <source>
        <strain evidence="1">GSE-TBD4-15B</strain>
    </source>
</reference>
<dbReference type="Proteomes" id="UP000707356">
    <property type="component" value="Unassembled WGS sequence"/>
</dbReference>
<protein>
    <submittedName>
        <fullName evidence="1">Glycosyltransferase</fullName>
    </submittedName>
</protein>
<dbReference type="InterPro" id="IPR029044">
    <property type="entry name" value="Nucleotide-diphossugar_trans"/>
</dbReference>